<dbReference type="RefSeq" id="WP_091050684.1">
    <property type="nucleotide sequence ID" value="NZ_FMCV01000029.1"/>
</dbReference>
<dbReference type="Proteomes" id="UP000198551">
    <property type="component" value="Unassembled WGS sequence"/>
</dbReference>
<sequence length="323" mass="35042">MARILLALRQRILTPDKREALFDVRGFHVKSDAARQALESAGLSFIGGFGDAAGAPSPRAAEELLERRPAPLRGFAYEGAAMAYALMDSLRPGGGRSLARFLAGRGDAHAYMAHVGTGWAMARLPRWRWPAVLPPDPLLRWLALDGYGFHQAYFHTGRYVHERHRDPAHIWPAELRHYAPRAVDQGIGRALWFVAGADPAELVRLLHRFSADRHPDLWSGVGLAASYAGGAELGELRMLREAAGEHRPALGQGGAFAAKARIRAGHVPTHTAVAVGAFCVTNVEQAASITDAALADLTDSASRPAFAVWRQRIADHLVLLGRC</sequence>
<protein>
    <recommendedName>
        <fullName evidence="3">UnbL</fullName>
    </recommendedName>
</protein>
<evidence type="ECO:0008006" key="3">
    <source>
        <dbReference type="Google" id="ProtNLM"/>
    </source>
</evidence>
<dbReference type="InterPro" id="IPR012964">
    <property type="entry name" value="DUF1702"/>
</dbReference>
<name>A0A1C5AF67_9ACTN</name>
<proteinExistence type="predicted"/>
<accession>A0A1C5AF67</accession>
<keyword evidence="2" id="KW-1185">Reference proteome</keyword>
<gene>
    <name evidence="1" type="ORF">GA0070215_1294</name>
</gene>
<organism evidence="1 2">
    <name type="scientific">Micromonospora marina</name>
    <dbReference type="NCBI Taxonomy" id="307120"/>
    <lineage>
        <taxon>Bacteria</taxon>
        <taxon>Bacillati</taxon>
        <taxon>Actinomycetota</taxon>
        <taxon>Actinomycetes</taxon>
        <taxon>Micromonosporales</taxon>
        <taxon>Micromonosporaceae</taxon>
        <taxon>Micromonospora</taxon>
    </lineage>
</organism>
<dbReference type="Pfam" id="PF08012">
    <property type="entry name" value="DUF1702"/>
    <property type="match status" value="1"/>
</dbReference>
<evidence type="ECO:0000313" key="2">
    <source>
        <dbReference type="Proteomes" id="UP000198551"/>
    </source>
</evidence>
<dbReference type="AlphaFoldDB" id="A0A1C5AF67"/>
<reference evidence="2" key="1">
    <citation type="submission" date="2016-06" db="EMBL/GenBank/DDBJ databases">
        <authorList>
            <person name="Varghese N."/>
        </authorList>
    </citation>
    <scope>NUCLEOTIDE SEQUENCE [LARGE SCALE GENOMIC DNA]</scope>
    <source>
        <strain evidence="2">DSM 45555</strain>
    </source>
</reference>
<dbReference type="EMBL" id="FMCV01000029">
    <property type="protein sequence ID" value="SCF43878.1"/>
    <property type="molecule type" value="Genomic_DNA"/>
</dbReference>
<evidence type="ECO:0000313" key="1">
    <source>
        <dbReference type="EMBL" id="SCF43878.1"/>
    </source>
</evidence>